<evidence type="ECO:0000313" key="2">
    <source>
        <dbReference type="EMBL" id="KUG15812.1"/>
    </source>
</evidence>
<dbReference type="Pfam" id="PF03259">
    <property type="entry name" value="Robl_LC7"/>
    <property type="match status" value="1"/>
</dbReference>
<proteinExistence type="predicted"/>
<sequence>MPTDTKDARVVKVAHLPDTERLLHIQKQPGILAVLAFYEGFPVSSTGNGDFEQIAAVAEDFLRSGKKTARDMKMGTLGQITLEAGEKKCIIVPCGDLFLCMVTRADVNLGLIRLAVRTLQAGER</sequence>
<dbReference type="SMART" id="SM00960">
    <property type="entry name" value="Robl_LC7"/>
    <property type="match status" value="1"/>
</dbReference>
<reference evidence="2" key="1">
    <citation type="journal article" date="2015" name="Proc. Natl. Acad. Sci. U.S.A.">
        <title>Networks of energetic and metabolic interactions define dynamics in microbial communities.</title>
        <authorList>
            <person name="Embree M."/>
            <person name="Liu J.K."/>
            <person name="Al-Bassam M.M."/>
            <person name="Zengler K."/>
        </authorList>
    </citation>
    <scope>NUCLEOTIDE SEQUENCE</scope>
</reference>
<dbReference type="Gene3D" id="3.30.450.30">
    <property type="entry name" value="Dynein light chain 2a, cytoplasmic"/>
    <property type="match status" value="1"/>
</dbReference>
<protein>
    <submittedName>
        <fullName evidence="2">Putative regulator of ras-like gtpase activity, member of the roadblock/lc7/mglb family</fullName>
    </submittedName>
</protein>
<dbReference type="InterPro" id="IPR004942">
    <property type="entry name" value="Roadblock/LAMTOR2_dom"/>
</dbReference>
<dbReference type="EMBL" id="LNQE01001529">
    <property type="protein sequence ID" value="KUG15812.1"/>
    <property type="molecule type" value="Genomic_DNA"/>
</dbReference>
<gene>
    <name evidence="2" type="ORF">ASZ90_014534</name>
</gene>
<dbReference type="AlphaFoldDB" id="A0A0W8F4L3"/>
<organism evidence="2">
    <name type="scientific">hydrocarbon metagenome</name>
    <dbReference type="NCBI Taxonomy" id="938273"/>
    <lineage>
        <taxon>unclassified sequences</taxon>
        <taxon>metagenomes</taxon>
        <taxon>ecological metagenomes</taxon>
    </lineage>
</organism>
<comment type="caution">
    <text evidence="2">The sequence shown here is derived from an EMBL/GenBank/DDBJ whole genome shotgun (WGS) entry which is preliminary data.</text>
</comment>
<dbReference type="SUPFAM" id="SSF103196">
    <property type="entry name" value="Roadblock/LC7 domain"/>
    <property type="match status" value="1"/>
</dbReference>
<name>A0A0W8F4L3_9ZZZZ</name>
<accession>A0A0W8F4L3</accession>
<feature type="domain" description="Roadblock/LAMTOR2" evidence="1">
    <location>
        <begin position="19"/>
        <end position="103"/>
    </location>
</feature>
<evidence type="ECO:0000259" key="1">
    <source>
        <dbReference type="SMART" id="SM00960"/>
    </source>
</evidence>